<gene>
    <name evidence="3" type="ORF">AAD027_08745</name>
</gene>
<dbReference type="InterPro" id="IPR011042">
    <property type="entry name" value="6-blade_b-propeller_TolB-like"/>
</dbReference>
<dbReference type="EMBL" id="JBBWWT010000003">
    <property type="protein sequence ID" value="MEL1264456.1"/>
    <property type="molecule type" value="Genomic_DNA"/>
</dbReference>
<feature type="domain" description="SMP-30/Gluconolactonase/LRE-like region" evidence="2">
    <location>
        <begin position="11"/>
        <end position="261"/>
    </location>
</feature>
<dbReference type="Proteomes" id="UP001459204">
    <property type="component" value="Unassembled WGS sequence"/>
</dbReference>
<comment type="caution">
    <text evidence="3">The sequence shown here is derived from an EMBL/GenBank/DDBJ whole genome shotgun (WGS) entry which is preliminary data.</text>
</comment>
<protein>
    <submittedName>
        <fullName evidence="3">SMP-30/gluconolactonase/LRE family protein</fullName>
        <ecNumber evidence="3">3.1.1.99</ecNumber>
    </submittedName>
</protein>
<reference evidence="3 4" key="1">
    <citation type="submission" date="2024-04" db="EMBL/GenBank/DDBJ databases">
        <title>Draft genome sequence of Pseudoxanthomonas putridarboris WD12.</title>
        <authorList>
            <person name="Oh J."/>
        </authorList>
    </citation>
    <scope>NUCLEOTIDE SEQUENCE [LARGE SCALE GENOMIC DNA]</scope>
    <source>
        <strain evidence="3 4">WD12</strain>
    </source>
</reference>
<dbReference type="GO" id="GO:0016787">
    <property type="term" value="F:hydrolase activity"/>
    <property type="evidence" value="ECO:0007669"/>
    <property type="project" value="UniProtKB-KW"/>
</dbReference>
<dbReference type="SUPFAM" id="SSF63829">
    <property type="entry name" value="Calcium-dependent phosphotriesterase"/>
    <property type="match status" value="1"/>
</dbReference>
<accession>A0ABU9J0M1</accession>
<organism evidence="3 4">
    <name type="scientific">Pseudoxanthomonas putridarboris</name>
    <dbReference type="NCBI Taxonomy" id="752605"/>
    <lineage>
        <taxon>Bacteria</taxon>
        <taxon>Pseudomonadati</taxon>
        <taxon>Pseudomonadota</taxon>
        <taxon>Gammaproteobacteria</taxon>
        <taxon>Lysobacterales</taxon>
        <taxon>Lysobacteraceae</taxon>
        <taxon>Pseudoxanthomonas</taxon>
    </lineage>
</organism>
<dbReference type="PANTHER" id="PTHR10907:SF47">
    <property type="entry name" value="REGUCALCIN"/>
    <property type="match status" value="1"/>
</dbReference>
<evidence type="ECO:0000313" key="4">
    <source>
        <dbReference type="Proteomes" id="UP001459204"/>
    </source>
</evidence>
<dbReference type="InterPro" id="IPR005511">
    <property type="entry name" value="SMP-30"/>
</dbReference>
<evidence type="ECO:0000313" key="3">
    <source>
        <dbReference type="EMBL" id="MEL1264456.1"/>
    </source>
</evidence>
<name>A0ABU9J0M1_9GAMM</name>
<proteinExistence type="inferred from homology"/>
<evidence type="ECO:0000256" key="1">
    <source>
        <dbReference type="ARBA" id="ARBA00008853"/>
    </source>
</evidence>
<dbReference type="Gene3D" id="2.120.10.30">
    <property type="entry name" value="TolB, C-terminal domain"/>
    <property type="match status" value="1"/>
</dbReference>
<dbReference type="Pfam" id="PF08450">
    <property type="entry name" value="SGL"/>
    <property type="match status" value="1"/>
</dbReference>
<dbReference type="RefSeq" id="WP_341725636.1">
    <property type="nucleotide sequence ID" value="NZ_JBBWWT010000003.1"/>
</dbReference>
<sequence>MRVAVTAGNQLGEGALWCEREQALYWTDIHAARLWRYLPNEGATHDWALPERLASFALCEADGWLLLALATRLAFFHPQRNELRDFGPNGIAARGFDDRHDTRANDGACDRQGRFVFGTLHEAAQGPKLAVGGFHRLNADLSLEALPLPHVAIANSVAFSPDGATMYFCDSLQKKILRCDYGDQVGPASVFADLSAQDGEPDGSAVDAEGGLWNAQWGAARVVRYLPDGREDRRIAIPTVQPTRPTFGGPGLRTLFVTSAHDGLNTGTGCEDRHAGDVFACTPGVAGLPEPRFAGDPDAVPVR</sequence>
<dbReference type="InterPro" id="IPR013658">
    <property type="entry name" value="SGL"/>
</dbReference>
<dbReference type="PANTHER" id="PTHR10907">
    <property type="entry name" value="REGUCALCIN"/>
    <property type="match status" value="1"/>
</dbReference>
<keyword evidence="3" id="KW-0378">Hydrolase</keyword>
<dbReference type="EC" id="3.1.1.99" evidence="3"/>
<comment type="similarity">
    <text evidence="1">Belongs to the SMP-30/CGR1 family.</text>
</comment>
<dbReference type="PRINTS" id="PR01790">
    <property type="entry name" value="SMP30FAMILY"/>
</dbReference>
<evidence type="ECO:0000259" key="2">
    <source>
        <dbReference type="Pfam" id="PF08450"/>
    </source>
</evidence>
<keyword evidence="4" id="KW-1185">Reference proteome</keyword>